<feature type="compositionally biased region" description="Basic and acidic residues" evidence="1">
    <location>
        <begin position="119"/>
        <end position="129"/>
    </location>
</feature>
<sequence length="319" mass="37709">MEKENNYKNQINKQKNFKSKLPNYQIFTTYTPRSFKEFFSSVCGAYENFKKDCSPKIKPFLKYAENYLLFHLFLFSPILLFLDRNLCHFIDLFQNGCKCIINKPRVGEGEGEAEGEGETTEKGKTKEVIPSESDKKTECSCNGAKINCCFVKKYIYSPLNRIVQDSIEHRNNRNEENNNSDPTEKKLLEITDKIQEVILSHDQENTDQKKEKDPLNKKNDNSKDSLKIKTNSNCCCCNKLCCCNCLPTKNSRSLLKLILLLIFVVFLRKIFSAIFKLKSKKRRRMKRRRRRRCGFGKFHLKYFCYFQIIRFIFMKLRKK</sequence>
<feature type="region of interest" description="Disordered" evidence="1">
    <location>
        <begin position="201"/>
        <end position="224"/>
    </location>
</feature>
<keyword evidence="2" id="KW-0812">Transmembrane</keyword>
<keyword evidence="2" id="KW-1133">Transmembrane helix</keyword>
<organism evidence="3 4">
    <name type="scientific">Anaeramoeba flamelloides</name>
    <dbReference type="NCBI Taxonomy" id="1746091"/>
    <lineage>
        <taxon>Eukaryota</taxon>
        <taxon>Metamonada</taxon>
        <taxon>Anaeramoebidae</taxon>
        <taxon>Anaeramoeba</taxon>
    </lineage>
</organism>
<name>A0AAV7YWM6_9EUKA</name>
<dbReference type="EMBL" id="JANTQA010000047">
    <property type="protein sequence ID" value="KAJ3433106.1"/>
    <property type="molecule type" value="Genomic_DNA"/>
</dbReference>
<feature type="region of interest" description="Disordered" evidence="1">
    <location>
        <begin position="107"/>
        <end position="129"/>
    </location>
</feature>
<gene>
    <name evidence="3" type="ORF">M0812_22057</name>
</gene>
<evidence type="ECO:0000256" key="2">
    <source>
        <dbReference type="SAM" id="Phobius"/>
    </source>
</evidence>
<comment type="caution">
    <text evidence="3">The sequence shown here is derived from an EMBL/GenBank/DDBJ whole genome shotgun (WGS) entry which is preliminary data.</text>
</comment>
<reference evidence="3" key="1">
    <citation type="submission" date="2022-08" db="EMBL/GenBank/DDBJ databases">
        <title>Novel sulphate-reducing endosymbionts in the free-living metamonad Anaeramoeba.</title>
        <authorList>
            <person name="Jerlstrom-Hultqvist J."/>
            <person name="Cepicka I."/>
            <person name="Gallot-Lavallee L."/>
            <person name="Salas-Leiva D."/>
            <person name="Curtis B.A."/>
            <person name="Zahonova K."/>
            <person name="Pipaliya S."/>
            <person name="Dacks J."/>
            <person name="Roger A.J."/>
        </authorList>
    </citation>
    <scope>NUCLEOTIDE SEQUENCE</scope>
    <source>
        <strain evidence="3">Busselton2</strain>
    </source>
</reference>
<feature type="transmembrane region" description="Helical" evidence="2">
    <location>
        <begin position="66"/>
        <end position="82"/>
    </location>
</feature>
<protein>
    <submittedName>
        <fullName evidence="3">Uncharacterized protein</fullName>
    </submittedName>
</protein>
<proteinExistence type="predicted"/>
<keyword evidence="2" id="KW-0472">Membrane</keyword>
<feature type="transmembrane region" description="Helical" evidence="2">
    <location>
        <begin position="254"/>
        <end position="277"/>
    </location>
</feature>
<accession>A0AAV7YWM6</accession>
<dbReference type="AlphaFoldDB" id="A0AAV7YWM6"/>
<evidence type="ECO:0000313" key="4">
    <source>
        <dbReference type="Proteomes" id="UP001146793"/>
    </source>
</evidence>
<feature type="transmembrane region" description="Helical" evidence="2">
    <location>
        <begin position="298"/>
        <end position="316"/>
    </location>
</feature>
<evidence type="ECO:0000256" key="1">
    <source>
        <dbReference type="SAM" id="MobiDB-lite"/>
    </source>
</evidence>
<dbReference type="Proteomes" id="UP001146793">
    <property type="component" value="Unassembled WGS sequence"/>
</dbReference>
<feature type="compositionally biased region" description="Acidic residues" evidence="1">
    <location>
        <begin position="109"/>
        <end position="118"/>
    </location>
</feature>
<evidence type="ECO:0000313" key="3">
    <source>
        <dbReference type="EMBL" id="KAJ3433106.1"/>
    </source>
</evidence>